<proteinExistence type="inferred from homology"/>
<dbReference type="RefSeq" id="WP_211550518.1">
    <property type="nucleotide sequence ID" value="NZ_JAGTUF010000017.1"/>
</dbReference>
<dbReference type="InterPro" id="IPR029045">
    <property type="entry name" value="ClpP/crotonase-like_dom_sf"/>
</dbReference>
<protein>
    <submittedName>
        <fullName evidence="9">Signal peptide peptidase SppA</fullName>
    </submittedName>
</protein>
<dbReference type="Gene3D" id="6.20.330.10">
    <property type="match status" value="2"/>
</dbReference>
<dbReference type="PIRSF" id="PIRSF001217">
    <property type="entry name" value="Protease_4_SppA"/>
    <property type="match status" value="1"/>
</dbReference>
<dbReference type="SUPFAM" id="SSF52096">
    <property type="entry name" value="ClpP/crotonase"/>
    <property type="match status" value="2"/>
</dbReference>
<feature type="domain" description="Peptidase S49" evidence="8">
    <location>
        <begin position="365"/>
        <end position="516"/>
    </location>
</feature>
<dbReference type="Pfam" id="PF01343">
    <property type="entry name" value="Peptidase_S49"/>
    <property type="match status" value="2"/>
</dbReference>
<dbReference type="Gene3D" id="3.90.226.10">
    <property type="entry name" value="2-enoyl-CoA Hydratase, Chain A, domain 1"/>
    <property type="match status" value="2"/>
</dbReference>
<dbReference type="InterPro" id="IPR047272">
    <property type="entry name" value="S49_SppA_C"/>
</dbReference>
<dbReference type="Proteomes" id="UP000680714">
    <property type="component" value="Unassembled WGS sequence"/>
</dbReference>
<accession>A0ABS5IFB0</accession>
<comment type="subcellular location">
    <subcellularLocation>
        <location evidence="1">Membrane</location>
    </subcellularLocation>
</comment>
<evidence type="ECO:0000256" key="6">
    <source>
        <dbReference type="ARBA" id="ARBA00023136"/>
    </source>
</evidence>
<evidence type="ECO:0000313" key="9">
    <source>
        <dbReference type="EMBL" id="MBR9973102.1"/>
    </source>
</evidence>
<organism evidence="9 10">
    <name type="scientific">Magnetospirillum sulfuroxidans</name>
    <dbReference type="NCBI Taxonomy" id="611300"/>
    <lineage>
        <taxon>Bacteria</taxon>
        <taxon>Pseudomonadati</taxon>
        <taxon>Pseudomonadota</taxon>
        <taxon>Alphaproteobacteria</taxon>
        <taxon>Rhodospirillales</taxon>
        <taxon>Rhodospirillaceae</taxon>
        <taxon>Magnetospirillum</taxon>
    </lineage>
</organism>
<keyword evidence="4" id="KW-0378">Hydrolase</keyword>
<keyword evidence="5" id="KW-0720">Serine protease</keyword>
<evidence type="ECO:0000313" key="10">
    <source>
        <dbReference type="Proteomes" id="UP000680714"/>
    </source>
</evidence>
<comment type="similarity">
    <text evidence="2">Belongs to the peptidase S49 family.</text>
</comment>
<keyword evidence="7" id="KW-1133">Transmembrane helix</keyword>
<evidence type="ECO:0000256" key="4">
    <source>
        <dbReference type="ARBA" id="ARBA00022801"/>
    </source>
</evidence>
<dbReference type="InterPro" id="IPR004635">
    <property type="entry name" value="Pept_S49_SppA"/>
</dbReference>
<evidence type="ECO:0000256" key="1">
    <source>
        <dbReference type="ARBA" id="ARBA00004370"/>
    </source>
</evidence>
<dbReference type="InterPro" id="IPR047217">
    <property type="entry name" value="S49_SppA_67K_type_N"/>
</dbReference>
<gene>
    <name evidence="9" type="primary">sppA</name>
    <name evidence="9" type="ORF">KEC16_15370</name>
</gene>
<sequence length="586" mass="61197">MRRLGRILVATLASIGLIVIVIVGGGIWAMVAFQDHLEPSLPKSMVLSLDLETKFRETPVSDPLAALSGEHPYVLRQVVAAIDHAATDGKVKGLFATLGSGHLSLASTQEISAAITRFRASGKPAVAFAETIGESGNGTVDYVLASAFSQVWLQPSGDVGLTGFAAETPFIKGSLDLLGIEPQMAGRKEYKSAIETFTETHYSEPHRQSVTALLDAWTEQSVAAIAQGRRLGEDKVRALFGKGPFLAVEALSSGLVDHLGYRDQAWAAAGGTSKKGEEVDVAAYAGHLPSGSGPRIAVITGSGAITRGEADSPFGGDDGFGAATIAGAFRAAIDDPAVKAILFRIDSPGGSYVASDTVWHEVGRARAAGKPVVASMAGVAASGGYFVAMGADRVVAQPGTITGSIGVFSGKMVLRDFWAKLGISWDGVKRGDNADMFSANTPFSPEAWERLNRMLDAIYGDFTAKAAKGRNLAPERLEELAKGRVWAGSDAQARGLVDVLGGWDVAQGQVRELLKLTPDASLDLVAYPKAKAPWQKLAQALSGGSLAEDEGMRALLRVAKVMAPLAAQLEAVSPQAGALRMPPVGP</sequence>
<dbReference type="EMBL" id="JAGTUF010000017">
    <property type="protein sequence ID" value="MBR9973102.1"/>
    <property type="molecule type" value="Genomic_DNA"/>
</dbReference>
<evidence type="ECO:0000256" key="3">
    <source>
        <dbReference type="ARBA" id="ARBA00022670"/>
    </source>
</evidence>
<dbReference type="InterPro" id="IPR004634">
    <property type="entry name" value="Pept_S49_pIV"/>
</dbReference>
<evidence type="ECO:0000256" key="5">
    <source>
        <dbReference type="ARBA" id="ARBA00022825"/>
    </source>
</evidence>
<evidence type="ECO:0000256" key="7">
    <source>
        <dbReference type="SAM" id="Phobius"/>
    </source>
</evidence>
<keyword evidence="10" id="KW-1185">Reference proteome</keyword>
<name>A0ABS5IFB0_9PROT</name>
<keyword evidence="6 7" id="KW-0472">Membrane</keyword>
<comment type="caution">
    <text evidence="9">The sequence shown here is derived from an EMBL/GenBank/DDBJ whole genome shotgun (WGS) entry which is preliminary data.</text>
</comment>
<dbReference type="NCBIfam" id="TIGR00706">
    <property type="entry name" value="SppA_dom"/>
    <property type="match status" value="1"/>
</dbReference>
<keyword evidence="3" id="KW-0645">Protease</keyword>
<keyword evidence="7" id="KW-0812">Transmembrane</keyword>
<feature type="domain" description="Peptidase S49" evidence="8">
    <location>
        <begin position="118"/>
        <end position="269"/>
    </location>
</feature>
<feature type="transmembrane region" description="Helical" evidence="7">
    <location>
        <begin position="7"/>
        <end position="31"/>
    </location>
</feature>
<reference evidence="9 10" key="1">
    <citation type="submission" date="2021-04" db="EMBL/GenBank/DDBJ databases">
        <title>Magnetospirillum sulfuroxidans sp. nov., a facultative chemolithoautotrophic sulfur-oxidizing alphaproteobacterium isolated from freshwater sediment and proposals for Paramagetospirillum gen. nov., and Magnetospirillaceae fam. nov.</title>
        <authorList>
            <person name="Koziaeva V."/>
            <person name="Geelhoed J.S."/>
            <person name="Sorokin D.Y."/>
            <person name="Grouzdev D.S."/>
        </authorList>
    </citation>
    <scope>NUCLEOTIDE SEQUENCE [LARGE SCALE GENOMIC DNA]</scope>
    <source>
        <strain evidence="9 10">J10</strain>
    </source>
</reference>
<dbReference type="PANTHER" id="PTHR33209:SF1">
    <property type="entry name" value="PEPTIDASE S49 DOMAIN-CONTAINING PROTEIN"/>
    <property type="match status" value="1"/>
</dbReference>
<dbReference type="CDD" id="cd07023">
    <property type="entry name" value="S49_Sppa_N_C"/>
    <property type="match status" value="1"/>
</dbReference>
<evidence type="ECO:0000256" key="2">
    <source>
        <dbReference type="ARBA" id="ARBA00008683"/>
    </source>
</evidence>
<dbReference type="PANTHER" id="PTHR33209">
    <property type="entry name" value="PROTEASE 4"/>
    <property type="match status" value="1"/>
</dbReference>
<dbReference type="CDD" id="cd07018">
    <property type="entry name" value="S49_SppA_67K_type"/>
    <property type="match status" value="1"/>
</dbReference>
<evidence type="ECO:0000259" key="8">
    <source>
        <dbReference type="Pfam" id="PF01343"/>
    </source>
</evidence>
<dbReference type="InterPro" id="IPR002142">
    <property type="entry name" value="Peptidase_S49"/>
</dbReference>